<evidence type="ECO:0008006" key="4">
    <source>
        <dbReference type="Google" id="ProtNLM"/>
    </source>
</evidence>
<organism evidence="2 3">
    <name type="scientific">Planotetraspora thailandica</name>
    <dbReference type="NCBI Taxonomy" id="487172"/>
    <lineage>
        <taxon>Bacteria</taxon>
        <taxon>Bacillati</taxon>
        <taxon>Actinomycetota</taxon>
        <taxon>Actinomycetes</taxon>
        <taxon>Streptosporangiales</taxon>
        <taxon>Streptosporangiaceae</taxon>
        <taxon>Planotetraspora</taxon>
    </lineage>
</organism>
<dbReference type="PROSITE" id="PS51257">
    <property type="entry name" value="PROKAR_LIPOPROTEIN"/>
    <property type="match status" value="1"/>
</dbReference>
<feature type="chain" id="PRO_5039146879" description="Lipoprotein" evidence="1">
    <location>
        <begin position="23"/>
        <end position="290"/>
    </location>
</feature>
<comment type="caution">
    <text evidence="2">The sequence shown here is derived from an EMBL/GenBank/DDBJ whole genome shotgun (WGS) entry which is preliminary data.</text>
</comment>
<keyword evidence="3" id="KW-1185">Reference proteome</keyword>
<sequence>MGRGVRIAGLWPAVAVALAVSACGPRPGPTTAPSTVPPPGVSVSVQQWRSDVPVHRLQIAARNDTATPVYFQDVQLSTASFQVLPPQRVDTTLGRTPRTDFSIPYGTARCDRDRIPQVSPAVVIAHLRVGDGPLREVRFAVPHPDPILSGLLTTECGEFILRESVGVAFGDSWDRVGKELHGVIRVEPKNAAGPVTVDDVAGTTHYDLKPASGKTRPVTVVRSGPAEIPVVVTPTRCDPHAFGEAKQAFLFSLWASAGGGATYRIVLTPSQEAQRLFQSYAADVCGFPSS</sequence>
<accession>A0A8J3UXW0</accession>
<feature type="signal peptide" evidence="1">
    <location>
        <begin position="1"/>
        <end position="22"/>
    </location>
</feature>
<name>A0A8J3UXW0_9ACTN</name>
<evidence type="ECO:0000313" key="2">
    <source>
        <dbReference type="EMBL" id="GII54039.1"/>
    </source>
</evidence>
<dbReference type="RefSeq" id="WP_203944252.1">
    <property type="nucleotide sequence ID" value="NZ_BOOR01000012.1"/>
</dbReference>
<dbReference type="AlphaFoldDB" id="A0A8J3UXW0"/>
<proteinExistence type="predicted"/>
<dbReference type="EMBL" id="BOOR01000012">
    <property type="protein sequence ID" value="GII54039.1"/>
    <property type="molecule type" value="Genomic_DNA"/>
</dbReference>
<reference evidence="2" key="1">
    <citation type="submission" date="2021-01" db="EMBL/GenBank/DDBJ databases">
        <title>Whole genome shotgun sequence of Planotetraspora thailandica NBRC 104271.</title>
        <authorList>
            <person name="Komaki H."/>
            <person name="Tamura T."/>
        </authorList>
    </citation>
    <scope>NUCLEOTIDE SEQUENCE</scope>
    <source>
        <strain evidence="2">NBRC 104271</strain>
    </source>
</reference>
<protein>
    <recommendedName>
        <fullName evidence="4">Lipoprotein</fullName>
    </recommendedName>
</protein>
<evidence type="ECO:0000313" key="3">
    <source>
        <dbReference type="Proteomes" id="UP000605992"/>
    </source>
</evidence>
<gene>
    <name evidence="2" type="ORF">Pth03_24280</name>
</gene>
<dbReference type="Proteomes" id="UP000605992">
    <property type="component" value="Unassembled WGS sequence"/>
</dbReference>
<evidence type="ECO:0000256" key="1">
    <source>
        <dbReference type="SAM" id="SignalP"/>
    </source>
</evidence>
<keyword evidence="1" id="KW-0732">Signal</keyword>